<dbReference type="EMBL" id="CH473975">
    <property type="protein sequence ID" value="EDL95439.1"/>
    <property type="molecule type" value="Genomic_DNA"/>
</dbReference>
<sequence>MFWTRTYSIAQGGMEGTLYSRLASNPTLFILPQTLECFSYTRESPYLPCRSLCSCVQILILLLP</sequence>
<accession>A6J4B6</accession>
<evidence type="ECO:0000313" key="2">
    <source>
        <dbReference type="Proteomes" id="UP000234681"/>
    </source>
</evidence>
<protein>
    <submittedName>
        <fullName evidence="1">RCG58218</fullName>
    </submittedName>
</protein>
<evidence type="ECO:0000313" key="1">
    <source>
        <dbReference type="EMBL" id="EDL95439.1"/>
    </source>
</evidence>
<gene>
    <name evidence="1" type="ORF">rCG_58218</name>
</gene>
<name>A6J4B6_RAT</name>
<dbReference type="Proteomes" id="UP000234681">
    <property type="component" value="Chromosome 8"/>
</dbReference>
<organism evidence="1 2">
    <name type="scientific">Rattus norvegicus</name>
    <name type="common">Rat</name>
    <dbReference type="NCBI Taxonomy" id="10116"/>
    <lineage>
        <taxon>Eukaryota</taxon>
        <taxon>Metazoa</taxon>
        <taxon>Chordata</taxon>
        <taxon>Craniata</taxon>
        <taxon>Vertebrata</taxon>
        <taxon>Euteleostomi</taxon>
        <taxon>Mammalia</taxon>
        <taxon>Eutheria</taxon>
        <taxon>Euarchontoglires</taxon>
        <taxon>Glires</taxon>
        <taxon>Rodentia</taxon>
        <taxon>Myomorpha</taxon>
        <taxon>Muroidea</taxon>
        <taxon>Muridae</taxon>
        <taxon>Murinae</taxon>
        <taxon>Rattus</taxon>
    </lineage>
</organism>
<dbReference type="AlphaFoldDB" id="A6J4B6"/>
<proteinExistence type="predicted"/>
<reference evidence="2" key="1">
    <citation type="submission" date="2005-09" db="EMBL/GenBank/DDBJ databases">
        <authorList>
            <person name="Mural R.J."/>
            <person name="Li P.W."/>
            <person name="Adams M.D."/>
            <person name="Amanatides P.G."/>
            <person name="Baden-Tillson H."/>
            <person name="Barnstead M."/>
            <person name="Chin S.H."/>
            <person name="Dew I."/>
            <person name="Evans C.A."/>
            <person name="Ferriera S."/>
            <person name="Flanigan M."/>
            <person name="Fosler C."/>
            <person name="Glodek A."/>
            <person name="Gu Z."/>
            <person name="Holt R.A."/>
            <person name="Jennings D."/>
            <person name="Kraft C.L."/>
            <person name="Lu F."/>
            <person name="Nguyen T."/>
            <person name="Nusskern D.R."/>
            <person name="Pfannkoch C.M."/>
            <person name="Sitter C."/>
            <person name="Sutton G.G."/>
            <person name="Venter J.C."/>
            <person name="Wang Z."/>
            <person name="Woodage T."/>
            <person name="Zheng X.H."/>
            <person name="Zhong F."/>
        </authorList>
    </citation>
    <scope>NUCLEOTIDE SEQUENCE [LARGE SCALE GENOMIC DNA]</scope>
    <source>
        <strain>BN</strain>
        <strain evidence="2">Sprague-Dawley</strain>
    </source>
</reference>